<dbReference type="SMART" id="SM00268">
    <property type="entry name" value="ACTIN"/>
    <property type="match status" value="1"/>
</dbReference>
<dbReference type="PANTHER" id="PTHR11937">
    <property type="entry name" value="ACTIN"/>
    <property type="match status" value="1"/>
</dbReference>
<evidence type="ECO:0000313" key="4">
    <source>
        <dbReference type="EMBL" id="AQK90285.1"/>
    </source>
</evidence>
<dbReference type="EMBL" id="CM000784">
    <property type="protein sequence ID" value="AQK90285.1"/>
    <property type="molecule type" value="Genomic_DNA"/>
</dbReference>
<dbReference type="FunFam" id="3.30.420.40:FF:000058">
    <property type="entry name" value="Putative actin-related protein 5"/>
    <property type="match status" value="1"/>
</dbReference>
<comment type="subcellular location">
    <subcellularLocation>
        <location evidence="1">Nucleus</location>
    </subcellularLocation>
</comment>
<sequence>MSSVTRPQREADFARFPSSTPIVIDNGASTFRIGWAGEAEPRLSFRNVVQRPRHRSTGTPPYTAENVISLARGLMEVSLFNSLYSNFHGTGETVSIVGDTDPSLMKFFDCTRSAVRSPFDDDVVYQFEYMEYVCSQTPSTSFYVIYRFQILDYGFDRLGVDSEVGHPILMTECECNPSFSRARMSELLFETYGVPSIAFGIDNAFSYKYNQKLGNCNEDGLAISCEHGTCHVVPPGMIGIDQAGIDEMVSISLRRLMEDESVKERLCQSILVTGGSSLFPGMIPRLESGIRQYRPYLAPLKLVGAADPILDAWRGAAAFAASSKFGKQTFSLADYGEHGENLFHRYNIVYSL</sequence>
<keyword evidence="2" id="KW-0539">Nucleus</keyword>
<dbReference type="InterPro" id="IPR043129">
    <property type="entry name" value="ATPase_NBD"/>
</dbReference>
<dbReference type="SUPFAM" id="SSF53067">
    <property type="entry name" value="Actin-like ATPase domain"/>
    <property type="match status" value="2"/>
</dbReference>
<dbReference type="InterPro" id="IPR004000">
    <property type="entry name" value="Actin"/>
</dbReference>
<dbReference type="Pfam" id="PF00022">
    <property type="entry name" value="Actin"/>
    <property type="match status" value="2"/>
</dbReference>
<evidence type="ECO:0000256" key="2">
    <source>
        <dbReference type="ARBA" id="ARBA00023242"/>
    </source>
</evidence>
<dbReference type="CDD" id="cd10211">
    <property type="entry name" value="ASKHA_NBD_Arp5"/>
    <property type="match status" value="1"/>
</dbReference>
<accession>A0A1D6FE87</accession>
<organism evidence="4">
    <name type="scientific">Zea mays</name>
    <name type="common">Maize</name>
    <dbReference type="NCBI Taxonomy" id="4577"/>
    <lineage>
        <taxon>Eukaryota</taxon>
        <taxon>Viridiplantae</taxon>
        <taxon>Streptophyta</taxon>
        <taxon>Embryophyta</taxon>
        <taxon>Tracheophyta</taxon>
        <taxon>Spermatophyta</taxon>
        <taxon>Magnoliopsida</taxon>
        <taxon>Liliopsida</taxon>
        <taxon>Poales</taxon>
        <taxon>Poaceae</taxon>
        <taxon>PACMAD clade</taxon>
        <taxon>Panicoideae</taxon>
        <taxon>Andropogonodae</taxon>
        <taxon>Andropogoneae</taxon>
        <taxon>Tripsacinae</taxon>
        <taxon>Zea</taxon>
    </lineage>
</organism>
<evidence type="ECO:0000256" key="1">
    <source>
        <dbReference type="ARBA" id="ARBA00004123"/>
    </source>
</evidence>
<proteinExistence type="inferred from homology"/>
<reference evidence="4" key="1">
    <citation type="submission" date="2015-12" db="EMBL/GenBank/DDBJ databases">
        <title>Update maize B73 reference genome by single molecule sequencing technologies.</title>
        <authorList>
            <consortium name="Maize Genome Sequencing Project"/>
            <person name="Ware D."/>
        </authorList>
    </citation>
    <scope>NUCLEOTIDE SEQUENCE</scope>
    <source>
        <tissue evidence="4">Seedling</tissue>
    </source>
</reference>
<dbReference type="AlphaFoldDB" id="A0A1D6FE87"/>
<comment type="similarity">
    <text evidence="3">Belongs to the actin family.</text>
</comment>
<dbReference type="GO" id="GO:0005634">
    <property type="term" value="C:nucleus"/>
    <property type="evidence" value="ECO:0007669"/>
    <property type="project" value="UniProtKB-SubCell"/>
</dbReference>
<dbReference type="Gene3D" id="3.30.420.40">
    <property type="match status" value="3"/>
</dbReference>
<dbReference type="ExpressionAtlas" id="A0A1D6FE87">
    <property type="expression patterns" value="baseline and differential"/>
</dbReference>
<name>A0A1D6FE87_MAIZE</name>
<protein>
    <submittedName>
        <fullName evidence="4">Actin-related protein 5</fullName>
    </submittedName>
</protein>
<gene>
    <name evidence="4" type="ORF">ZEAMMB73_Zm00001d008614</name>
</gene>
<evidence type="ECO:0000256" key="3">
    <source>
        <dbReference type="RuleBase" id="RU000487"/>
    </source>
</evidence>
<dbReference type="FunFam" id="3.30.420.40:FF:000048">
    <property type="entry name" value="ARP5 actin-related protein 5 homolog"/>
    <property type="match status" value="1"/>
</dbReference>